<feature type="region of interest" description="Disordered" evidence="1">
    <location>
        <begin position="1"/>
        <end position="21"/>
    </location>
</feature>
<reference evidence="2" key="1">
    <citation type="submission" date="2022-07" db="EMBL/GenBank/DDBJ databases">
        <title>Genome analysis of Parmales, a sister group of diatoms, reveals the evolutionary specialization of diatoms from phago-mixotrophs to photoautotrophs.</title>
        <authorList>
            <person name="Ban H."/>
            <person name="Sato S."/>
            <person name="Yoshikawa S."/>
            <person name="Kazumasa Y."/>
            <person name="Nakamura Y."/>
            <person name="Ichinomiya M."/>
            <person name="Saitoh K."/>
            <person name="Sato N."/>
            <person name="Blanc-Mathieu R."/>
            <person name="Endo H."/>
            <person name="Kuwata A."/>
            <person name="Ogata H."/>
        </authorList>
    </citation>
    <scope>NUCLEOTIDE SEQUENCE</scope>
</reference>
<feature type="compositionally biased region" description="Polar residues" evidence="1">
    <location>
        <begin position="1"/>
        <end position="13"/>
    </location>
</feature>
<gene>
    <name evidence="2" type="ORF">TrRE_jg12715</name>
</gene>
<evidence type="ECO:0000313" key="3">
    <source>
        <dbReference type="Proteomes" id="UP001165082"/>
    </source>
</evidence>
<sequence length="200" mass="21934">MVLTDKTNINEPTSAEAKATPKVTKSMTDVSSDADLLTSVSKKRKIAATLTLDNPASPLHGEEMEGIKYDNGALVYYLVVTAKLMKGDKTRHMALLTPRTKTGQPRNLKLRSREAAFVAGTLICTKCEARPGDPSGNQGQFNVLSFDLDGLTDNHEKEGCGGASRKENSAEREIRSGDAQWLCKFCHSIKSNKHEYLFNE</sequence>
<dbReference type="AlphaFoldDB" id="A0A9W6ZEM5"/>
<name>A0A9W6ZEM5_9STRA</name>
<accession>A0A9W6ZEM5</accession>
<evidence type="ECO:0000313" key="2">
    <source>
        <dbReference type="EMBL" id="GMH48715.1"/>
    </source>
</evidence>
<dbReference type="EMBL" id="BRXZ01000612">
    <property type="protein sequence ID" value="GMH48715.1"/>
    <property type="molecule type" value="Genomic_DNA"/>
</dbReference>
<proteinExistence type="predicted"/>
<dbReference type="Proteomes" id="UP001165082">
    <property type="component" value="Unassembled WGS sequence"/>
</dbReference>
<organism evidence="2 3">
    <name type="scientific">Triparma retinervis</name>
    <dbReference type="NCBI Taxonomy" id="2557542"/>
    <lineage>
        <taxon>Eukaryota</taxon>
        <taxon>Sar</taxon>
        <taxon>Stramenopiles</taxon>
        <taxon>Ochrophyta</taxon>
        <taxon>Bolidophyceae</taxon>
        <taxon>Parmales</taxon>
        <taxon>Triparmaceae</taxon>
        <taxon>Triparma</taxon>
    </lineage>
</organism>
<evidence type="ECO:0000256" key="1">
    <source>
        <dbReference type="SAM" id="MobiDB-lite"/>
    </source>
</evidence>
<protein>
    <submittedName>
        <fullName evidence="2">Uncharacterized protein</fullName>
    </submittedName>
</protein>
<dbReference type="OrthoDB" id="10419391at2759"/>
<comment type="caution">
    <text evidence="2">The sequence shown here is derived from an EMBL/GenBank/DDBJ whole genome shotgun (WGS) entry which is preliminary data.</text>
</comment>
<keyword evidence="3" id="KW-1185">Reference proteome</keyword>